<evidence type="ECO:0000313" key="12">
    <source>
        <dbReference type="EMBL" id="KAK9884501.1"/>
    </source>
</evidence>
<evidence type="ECO:0000313" key="13">
    <source>
        <dbReference type="Proteomes" id="UP001431783"/>
    </source>
</evidence>
<evidence type="ECO:0000256" key="8">
    <source>
        <dbReference type="ARBA" id="ARBA00023098"/>
    </source>
</evidence>
<evidence type="ECO:0000256" key="1">
    <source>
        <dbReference type="ARBA" id="ARBA00004477"/>
    </source>
</evidence>
<dbReference type="Pfam" id="PF03982">
    <property type="entry name" value="DAGAT"/>
    <property type="match status" value="1"/>
</dbReference>
<evidence type="ECO:0000256" key="3">
    <source>
        <dbReference type="ARBA" id="ARBA00022516"/>
    </source>
</evidence>
<dbReference type="GO" id="GO:0019432">
    <property type="term" value="P:triglyceride biosynthetic process"/>
    <property type="evidence" value="ECO:0007669"/>
    <property type="project" value="TreeGrafter"/>
</dbReference>
<keyword evidence="13" id="KW-1185">Reference proteome</keyword>
<evidence type="ECO:0000256" key="5">
    <source>
        <dbReference type="ARBA" id="ARBA00022692"/>
    </source>
</evidence>
<dbReference type="PANTHER" id="PTHR12317:SF79">
    <property type="entry name" value="ACYLTRANSFERASE"/>
    <property type="match status" value="1"/>
</dbReference>
<evidence type="ECO:0000256" key="2">
    <source>
        <dbReference type="ARBA" id="ARBA00005420"/>
    </source>
</evidence>
<comment type="caution">
    <text evidence="12">The sequence shown here is derived from an EMBL/GenBank/DDBJ whole genome shotgun (WGS) entry which is preliminary data.</text>
</comment>
<keyword evidence="4 11" id="KW-0808">Transferase</keyword>
<dbReference type="GO" id="GO:0005789">
    <property type="term" value="C:endoplasmic reticulum membrane"/>
    <property type="evidence" value="ECO:0007669"/>
    <property type="project" value="UniProtKB-SubCell"/>
</dbReference>
<dbReference type="GO" id="GO:0004144">
    <property type="term" value="F:diacylglycerol O-acyltransferase activity"/>
    <property type="evidence" value="ECO:0007669"/>
    <property type="project" value="TreeGrafter"/>
</dbReference>
<gene>
    <name evidence="12" type="ORF">WA026_007342</name>
</gene>
<comment type="caution">
    <text evidence="11">Lacks conserved residue(s) required for the propagation of feature annotation.</text>
</comment>
<dbReference type="EC" id="2.3.1.-" evidence="11"/>
<name>A0AAW1ULL7_9CUCU</name>
<dbReference type="AlphaFoldDB" id="A0AAW1ULL7"/>
<evidence type="ECO:0000256" key="6">
    <source>
        <dbReference type="ARBA" id="ARBA00022824"/>
    </source>
</evidence>
<evidence type="ECO:0000256" key="7">
    <source>
        <dbReference type="ARBA" id="ARBA00022989"/>
    </source>
</evidence>
<keyword evidence="9 11" id="KW-0472">Membrane</keyword>
<evidence type="ECO:0000256" key="9">
    <source>
        <dbReference type="ARBA" id="ARBA00023136"/>
    </source>
</evidence>
<proteinExistence type="inferred from homology"/>
<dbReference type="Proteomes" id="UP001431783">
    <property type="component" value="Unassembled WGS sequence"/>
</dbReference>
<dbReference type="CDD" id="cd07987">
    <property type="entry name" value="LPLAT_MGAT-like"/>
    <property type="match status" value="1"/>
</dbReference>
<organism evidence="12 13">
    <name type="scientific">Henosepilachna vigintioctopunctata</name>
    <dbReference type="NCBI Taxonomy" id="420089"/>
    <lineage>
        <taxon>Eukaryota</taxon>
        <taxon>Metazoa</taxon>
        <taxon>Ecdysozoa</taxon>
        <taxon>Arthropoda</taxon>
        <taxon>Hexapoda</taxon>
        <taxon>Insecta</taxon>
        <taxon>Pterygota</taxon>
        <taxon>Neoptera</taxon>
        <taxon>Endopterygota</taxon>
        <taxon>Coleoptera</taxon>
        <taxon>Polyphaga</taxon>
        <taxon>Cucujiformia</taxon>
        <taxon>Coccinelloidea</taxon>
        <taxon>Coccinellidae</taxon>
        <taxon>Epilachninae</taxon>
        <taxon>Epilachnini</taxon>
        <taxon>Henosepilachna</taxon>
    </lineage>
</organism>
<dbReference type="InterPro" id="IPR007130">
    <property type="entry name" value="DAGAT"/>
</dbReference>
<evidence type="ECO:0000256" key="4">
    <source>
        <dbReference type="ARBA" id="ARBA00022679"/>
    </source>
</evidence>
<protein>
    <recommendedName>
        <fullName evidence="11">Acyltransferase</fullName>
        <ecNumber evidence="11">2.3.1.-</ecNumber>
    </recommendedName>
</protein>
<feature type="transmembrane region" description="Helical" evidence="11">
    <location>
        <begin position="21"/>
        <end position="44"/>
    </location>
</feature>
<keyword evidence="7 11" id="KW-1133">Transmembrane helix</keyword>
<dbReference type="EMBL" id="JARQZJ010000093">
    <property type="protein sequence ID" value="KAK9884501.1"/>
    <property type="molecule type" value="Genomic_DNA"/>
</dbReference>
<keyword evidence="10" id="KW-0012">Acyltransferase</keyword>
<reference evidence="12 13" key="1">
    <citation type="submission" date="2023-03" db="EMBL/GenBank/DDBJ databases">
        <title>Genome insight into feeding habits of ladybird beetles.</title>
        <authorList>
            <person name="Li H.-S."/>
            <person name="Huang Y.-H."/>
            <person name="Pang H."/>
        </authorList>
    </citation>
    <scope>NUCLEOTIDE SEQUENCE [LARGE SCALE GENOMIC DNA]</scope>
    <source>
        <strain evidence="12">SYSU_2023b</strain>
        <tissue evidence="12">Whole body</tissue>
    </source>
</reference>
<keyword evidence="6 11" id="KW-0256">Endoplasmic reticulum</keyword>
<dbReference type="PANTHER" id="PTHR12317">
    <property type="entry name" value="DIACYLGLYCEROL O-ACYLTRANSFERASE"/>
    <property type="match status" value="1"/>
</dbReference>
<keyword evidence="3" id="KW-0444">Lipid biosynthesis</keyword>
<keyword evidence="5 11" id="KW-0812">Transmembrane</keyword>
<sequence>MQIEFAPLHIPMERRIQMTAIIAYAFLVGFGGFSVIALSIYFLLYTTYCRWIYLAYLLWIYFYDIDSCETGGRQVMWVKKWKWWWHMANYFPIKLYKVPFGDLDPKRNYLFCCFPHGMISTGAFTVFLTEARNISKSFPNHKVHMNTLRTNFFVPILRELTLSIGGISSSKRSLNYILSKPDGGNITALVIGGAQEAFYNKPGHYILVLKNRKGFVKVALQNGSPLVPVMSFGEPDIISQVEFKDGSLFQRFQLFIKKCFGFVPLVPLGRGIFQYNYGILPQRVPINVVVGRPIDVEKVEQPTQEQIDDLHERFIKELDTLFEKQKKKFIENADNVHLEII</sequence>
<comment type="subcellular location">
    <subcellularLocation>
        <location evidence="1 11">Endoplasmic reticulum membrane</location>
        <topology evidence="1 11">Multi-pass membrane protein</topology>
    </subcellularLocation>
</comment>
<evidence type="ECO:0000256" key="11">
    <source>
        <dbReference type="RuleBase" id="RU367023"/>
    </source>
</evidence>
<comment type="similarity">
    <text evidence="2 11">Belongs to the diacylglycerol acyltransferase family.</text>
</comment>
<keyword evidence="8" id="KW-0443">Lipid metabolism</keyword>
<evidence type="ECO:0000256" key="10">
    <source>
        <dbReference type="ARBA" id="ARBA00023315"/>
    </source>
</evidence>
<accession>A0AAW1ULL7</accession>